<name>A0A0C9WK57_9AGAR</name>
<feature type="compositionally biased region" description="Polar residues" evidence="1">
    <location>
        <begin position="154"/>
        <end position="172"/>
    </location>
</feature>
<feature type="region of interest" description="Disordered" evidence="1">
    <location>
        <begin position="122"/>
        <end position="172"/>
    </location>
</feature>
<dbReference type="HOGENOM" id="CLU_1360603_0_0_1"/>
<organism evidence="2 3">
    <name type="scientific">Laccaria amethystina LaAM-08-1</name>
    <dbReference type="NCBI Taxonomy" id="1095629"/>
    <lineage>
        <taxon>Eukaryota</taxon>
        <taxon>Fungi</taxon>
        <taxon>Dikarya</taxon>
        <taxon>Basidiomycota</taxon>
        <taxon>Agaricomycotina</taxon>
        <taxon>Agaricomycetes</taxon>
        <taxon>Agaricomycetidae</taxon>
        <taxon>Agaricales</taxon>
        <taxon>Agaricineae</taxon>
        <taxon>Hydnangiaceae</taxon>
        <taxon>Laccaria</taxon>
    </lineage>
</organism>
<accession>A0A0C9WK57</accession>
<reference evidence="2 3" key="1">
    <citation type="submission" date="2014-04" db="EMBL/GenBank/DDBJ databases">
        <authorList>
            <consortium name="DOE Joint Genome Institute"/>
            <person name="Kuo A."/>
            <person name="Kohler A."/>
            <person name="Nagy L.G."/>
            <person name="Floudas D."/>
            <person name="Copeland A."/>
            <person name="Barry K.W."/>
            <person name="Cichocki N."/>
            <person name="Veneault-Fourrey C."/>
            <person name="LaButti K."/>
            <person name="Lindquist E.A."/>
            <person name="Lipzen A."/>
            <person name="Lundell T."/>
            <person name="Morin E."/>
            <person name="Murat C."/>
            <person name="Sun H."/>
            <person name="Tunlid A."/>
            <person name="Henrissat B."/>
            <person name="Grigoriev I.V."/>
            <person name="Hibbett D.S."/>
            <person name="Martin F."/>
            <person name="Nordberg H.P."/>
            <person name="Cantor M.N."/>
            <person name="Hua S.X."/>
        </authorList>
    </citation>
    <scope>NUCLEOTIDE SEQUENCE [LARGE SCALE GENOMIC DNA]</scope>
    <source>
        <strain evidence="2 3">LaAM-08-1</strain>
    </source>
</reference>
<evidence type="ECO:0000256" key="1">
    <source>
        <dbReference type="SAM" id="MobiDB-lite"/>
    </source>
</evidence>
<evidence type="ECO:0000313" key="2">
    <source>
        <dbReference type="EMBL" id="KIJ95864.1"/>
    </source>
</evidence>
<sequence length="201" mass="21617">MLPSASAYPTTKNSLDGIPMRETRVFGKTRNRLNGKRNVGASSEGGVHKRAYCFQVRDVAHLGDFEGGGWSQRGGEANAGLHRRRCRLQVLEIVTGDDGIDEPVELPEVGYFDMLSDLPLEGDNKGKRGSGDGAVVNPDPRRFEQTPNAAPGSLQASGTNDDPIASNHTMFSANGKPCQRSWGLDSQGAVSSGAYHLYDKI</sequence>
<keyword evidence="3" id="KW-1185">Reference proteome</keyword>
<dbReference type="EMBL" id="KN838740">
    <property type="protein sequence ID" value="KIJ95864.1"/>
    <property type="molecule type" value="Genomic_DNA"/>
</dbReference>
<dbReference type="Proteomes" id="UP000054477">
    <property type="component" value="Unassembled WGS sequence"/>
</dbReference>
<proteinExistence type="predicted"/>
<reference evidence="3" key="2">
    <citation type="submission" date="2015-01" db="EMBL/GenBank/DDBJ databases">
        <title>Evolutionary Origins and Diversification of the Mycorrhizal Mutualists.</title>
        <authorList>
            <consortium name="DOE Joint Genome Institute"/>
            <consortium name="Mycorrhizal Genomics Consortium"/>
            <person name="Kohler A."/>
            <person name="Kuo A."/>
            <person name="Nagy L.G."/>
            <person name="Floudas D."/>
            <person name="Copeland A."/>
            <person name="Barry K.W."/>
            <person name="Cichocki N."/>
            <person name="Veneault-Fourrey C."/>
            <person name="LaButti K."/>
            <person name="Lindquist E.A."/>
            <person name="Lipzen A."/>
            <person name="Lundell T."/>
            <person name="Morin E."/>
            <person name="Murat C."/>
            <person name="Riley R."/>
            <person name="Ohm R."/>
            <person name="Sun H."/>
            <person name="Tunlid A."/>
            <person name="Henrissat B."/>
            <person name="Grigoriev I.V."/>
            <person name="Hibbett D.S."/>
            <person name="Martin F."/>
        </authorList>
    </citation>
    <scope>NUCLEOTIDE SEQUENCE [LARGE SCALE GENOMIC DNA]</scope>
    <source>
        <strain evidence="3">LaAM-08-1</strain>
    </source>
</reference>
<evidence type="ECO:0000313" key="3">
    <source>
        <dbReference type="Proteomes" id="UP000054477"/>
    </source>
</evidence>
<protein>
    <submittedName>
        <fullName evidence="2">Uncharacterized protein</fullName>
    </submittedName>
</protein>
<dbReference type="AlphaFoldDB" id="A0A0C9WK57"/>
<gene>
    <name evidence="2" type="ORF">K443DRAFT_11055</name>
</gene>